<protein>
    <recommendedName>
        <fullName evidence="11">ATP-dependent DNA helicase Rep</fullName>
        <ecNumber evidence="11">5.6.2.4</ecNumber>
    </recommendedName>
    <alternativeName>
        <fullName evidence="11">DNA 3'-5' helicase Rep</fullName>
    </alternativeName>
</protein>
<feature type="binding site" evidence="11">
    <location>
        <position position="284"/>
    </location>
    <ligand>
        <name>ATP</name>
        <dbReference type="ChEBI" id="CHEBI:30616"/>
    </ligand>
</feature>
<dbReference type="PANTHER" id="PTHR11070">
    <property type="entry name" value="UVRD / RECB / PCRA DNA HELICASE FAMILY MEMBER"/>
    <property type="match status" value="1"/>
</dbReference>
<keyword evidence="3 11" id="KW-0547">Nucleotide-binding</keyword>
<dbReference type="SUPFAM" id="SSF52540">
    <property type="entry name" value="P-loop containing nucleoside triphosphate hydrolases"/>
    <property type="match status" value="1"/>
</dbReference>
<dbReference type="PROSITE" id="PS51198">
    <property type="entry name" value="UVRD_HELICASE_ATP_BIND"/>
    <property type="match status" value="1"/>
</dbReference>
<dbReference type="Proteomes" id="UP001365405">
    <property type="component" value="Unassembled WGS sequence"/>
</dbReference>
<dbReference type="RefSeq" id="WP_341412997.1">
    <property type="nucleotide sequence ID" value="NZ_JBBUTH010000011.1"/>
</dbReference>
<dbReference type="Gene3D" id="1.10.486.10">
    <property type="entry name" value="PCRA, domain 4"/>
    <property type="match status" value="1"/>
</dbReference>
<dbReference type="EMBL" id="JBBUTH010000011">
    <property type="protein sequence ID" value="MEK8053256.1"/>
    <property type="molecule type" value="Genomic_DNA"/>
</dbReference>
<dbReference type="PANTHER" id="PTHR11070:SF64">
    <property type="entry name" value="ATP-DEPENDENT DNA HELICASE REP"/>
    <property type="match status" value="1"/>
</dbReference>
<organism evidence="15 16">
    <name type="scientific">Pseudaquabacterium inlustre</name>
    <dbReference type="NCBI Taxonomy" id="2984192"/>
    <lineage>
        <taxon>Bacteria</taxon>
        <taxon>Pseudomonadati</taxon>
        <taxon>Pseudomonadota</taxon>
        <taxon>Betaproteobacteria</taxon>
        <taxon>Burkholderiales</taxon>
        <taxon>Sphaerotilaceae</taxon>
        <taxon>Pseudaquabacterium</taxon>
    </lineage>
</organism>
<dbReference type="InterPro" id="IPR027417">
    <property type="entry name" value="P-loop_NTPase"/>
</dbReference>
<dbReference type="Pfam" id="PF13361">
    <property type="entry name" value="UvrD_C"/>
    <property type="match status" value="1"/>
</dbReference>
<gene>
    <name evidence="11" type="primary">rep</name>
    <name evidence="15" type="ORF">AACH10_23575</name>
</gene>
<evidence type="ECO:0000256" key="4">
    <source>
        <dbReference type="ARBA" id="ARBA00022801"/>
    </source>
</evidence>
<dbReference type="InterPro" id="IPR014017">
    <property type="entry name" value="DNA_helicase_UvrD-like_C"/>
</dbReference>
<dbReference type="InterPro" id="IPR000212">
    <property type="entry name" value="DNA_helicase_UvrD/REP"/>
</dbReference>
<evidence type="ECO:0000313" key="15">
    <source>
        <dbReference type="EMBL" id="MEK8053256.1"/>
    </source>
</evidence>
<evidence type="ECO:0000256" key="10">
    <source>
        <dbReference type="ARBA" id="ARBA00048988"/>
    </source>
</evidence>
<comment type="function">
    <text evidence="11">Rep helicase is a single-stranded DNA-dependent ATPase involved in DNA replication; it can initiate unwinding at a nick in the DNA. It binds to the single-stranded DNA and acts in a progressive fashion along the DNA in the 3' to 5' direction.</text>
</comment>
<keyword evidence="16" id="KW-1185">Reference proteome</keyword>
<keyword evidence="6 11" id="KW-0067">ATP-binding</keyword>
<dbReference type="Gene3D" id="3.40.50.300">
    <property type="entry name" value="P-loop containing nucleotide triphosphate hydrolases"/>
    <property type="match status" value="2"/>
</dbReference>
<dbReference type="InterPro" id="IPR014016">
    <property type="entry name" value="UvrD-like_ATP-bd"/>
</dbReference>
<accession>A0ABU9CN86</accession>
<comment type="similarity">
    <text evidence="1 11">Belongs to the helicase family. UvrD subfamily.</text>
</comment>
<comment type="catalytic activity">
    <reaction evidence="9 11">
        <text>Couples ATP hydrolysis with the unwinding of duplex DNA by translocating in the 3'-5' direction.</text>
        <dbReference type="EC" id="5.6.2.4"/>
    </reaction>
</comment>
<dbReference type="PROSITE" id="PS51217">
    <property type="entry name" value="UVRD_HELICASE_CTER"/>
    <property type="match status" value="1"/>
</dbReference>
<reference evidence="15 16" key="1">
    <citation type="submission" date="2024-04" db="EMBL/GenBank/DDBJ databases">
        <title>Novel species of the genus Ideonella isolated from streams.</title>
        <authorList>
            <person name="Lu H."/>
        </authorList>
    </citation>
    <scope>NUCLEOTIDE SEQUENCE [LARGE SCALE GENOMIC DNA]</scope>
    <source>
        <strain evidence="15 16">DXS22W</strain>
    </source>
</reference>
<evidence type="ECO:0000256" key="2">
    <source>
        <dbReference type="ARBA" id="ARBA00022705"/>
    </source>
</evidence>
<evidence type="ECO:0000259" key="14">
    <source>
        <dbReference type="PROSITE" id="PS51217"/>
    </source>
</evidence>
<dbReference type="CDD" id="cd17932">
    <property type="entry name" value="DEXQc_UvrD"/>
    <property type="match status" value="1"/>
</dbReference>
<keyword evidence="2 11" id="KW-0235">DNA replication</keyword>
<evidence type="ECO:0000256" key="7">
    <source>
        <dbReference type="ARBA" id="ARBA00023125"/>
    </source>
</evidence>
<proteinExistence type="inferred from homology"/>
<dbReference type="Pfam" id="PF00580">
    <property type="entry name" value="UvrD-helicase"/>
    <property type="match status" value="1"/>
</dbReference>
<dbReference type="InterPro" id="IPR005752">
    <property type="entry name" value="Helicase_Rep"/>
</dbReference>
<feature type="domain" description="UvrD-like helicase C-terminal" evidence="14">
    <location>
        <begin position="287"/>
        <end position="579"/>
    </location>
</feature>
<keyword evidence="8 11" id="KW-0413">Isomerase</keyword>
<evidence type="ECO:0000256" key="8">
    <source>
        <dbReference type="ARBA" id="ARBA00023235"/>
    </source>
</evidence>
<evidence type="ECO:0000256" key="3">
    <source>
        <dbReference type="ARBA" id="ARBA00022741"/>
    </source>
</evidence>
<feature type="binding site" evidence="12">
    <location>
        <begin position="27"/>
        <end position="34"/>
    </location>
    <ligand>
        <name>ATP</name>
        <dbReference type="ChEBI" id="CHEBI:30616"/>
    </ligand>
</feature>
<evidence type="ECO:0000256" key="1">
    <source>
        <dbReference type="ARBA" id="ARBA00009922"/>
    </source>
</evidence>
<dbReference type="InterPro" id="IPR013986">
    <property type="entry name" value="DExx_box_DNA_helicase_dom_sf"/>
</dbReference>
<dbReference type="CDD" id="cd18807">
    <property type="entry name" value="SF1_C_UvrD"/>
    <property type="match status" value="1"/>
</dbReference>
<evidence type="ECO:0000256" key="5">
    <source>
        <dbReference type="ARBA" id="ARBA00022806"/>
    </source>
</evidence>
<evidence type="ECO:0000256" key="6">
    <source>
        <dbReference type="ARBA" id="ARBA00022840"/>
    </source>
</evidence>
<comment type="caution">
    <text evidence="15">The sequence shown here is derived from an EMBL/GenBank/DDBJ whole genome shotgun (WGS) entry which is preliminary data.</text>
</comment>
<sequence>MASSPPSLNPAQLQAVHHLSGPCLVLAGAGSGKTRVITHKIARLLQAGLEPKQIAAITFTNKAAQEMRERAKELVGAKAARDLVVSTFHSLGVRLLREDGERLGLKQQFSILDSDDVLGVLRDAGATTDAKLARSWQWQISLWKNMGLDAGSAYAQAKTADEQQCAQLMRHYEERLQAYQAVDFDDLIGLPLKLLQNDAEARAKWQATFRHVLVDEYQDTNAVQYELLKALVSTDNPRTRGQFTAVGDDDQSIYGWRGATIENLKRLPQDWPELTVIPLEQNYRSTGSILRAANNVIAANPKIFEKKLWSEFGDGEPVRLAECDGEEHEAERAVAFIQAQRARGGQVNWSDFAILYRANHQARVFEQKLRSAQIPYKVSGGQSFFDRAEIKDLCAWLRLLVNQDDDPAFLRAITTPKRGIGHATLGKLGEFSGKWKISLFESLFKESLGAQLSQKALDGLHEFGRYINDMEHRAARTRGAEDAKAMLLEWLKDIGYEQHLYDNEESEKAAASRWSNVMDFVDWVAKRCGGELAEDGSTQIREQQTVLDVAQTISVIISLAERGDEQDQVVLSTLHASKGLEWPHVVLAGINEGLLPFKADAEEMTPQRLEEERRLMYVGITRARSTLLVSTLRRRKKGRETVAGIPSRFIAEMKLHESSTKEDPRERLKRLRAELSAKVAAAPDPGKA</sequence>
<feature type="domain" description="UvrD-like helicase ATP-binding" evidence="13">
    <location>
        <begin position="6"/>
        <end position="286"/>
    </location>
</feature>
<name>A0ABU9CN86_9BURK</name>
<evidence type="ECO:0000256" key="12">
    <source>
        <dbReference type="PROSITE-ProRule" id="PRU00560"/>
    </source>
</evidence>
<evidence type="ECO:0000313" key="16">
    <source>
        <dbReference type="Proteomes" id="UP001365405"/>
    </source>
</evidence>
<keyword evidence="7 11" id="KW-0238">DNA-binding</keyword>
<evidence type="ECO:0000256" key="9">
    <source>
        <dbReference type="ARBA" id="ARBA00034617"/>
    </source>
</evidence>
<dbReference type="HAMAP" id="MF_01920">
    <property type="entry name" value="Helicase_Rep"/>
    <property type="match status" value="1"/>
</dbReference>
<evidence type="ECO:0000256" key="11">
    <source>
        <dbReference type="HAMAP-Rule" id="MF_01920"/>
    </source>
</evidence>
<keyword evidence="4 11" id="KW-0378">Hydrolase</keyword>
<dbReference type="EC" id="5.6.2.4" evidence="11"/>
<comment type="catalytic activity">
    <reaction evidence="10 11">
        <text>ATP + H2O = ADP + phosphate + H(+)</text>
        <dbReference type="Rhea" id="RHEA:13065"/>
        <dbReference type="ChEBI" id="CHEBI:15377"/>
        <dbReference type="ChEBI" id="CHEBI:15378"/>
        <dbReference type="ChEBI" id="CHEBI:30616"/>
        <dbReference type="ChEBI" id="CHEBI:43474"/>
        <dbReference type="ChEBI" id="CHEBI:456216"/>
        <dbReference type="EC" id="5.6.2.4"/>
    </reaction>
</comment>
<dbReference type="Gene3D" id="1.10.10.160">
    <property type="match status" value="1"/>
</dbReference>
<keyword evidence="5 11" id="KW-0347">Helicase</keyword>
<evidence type="ECO:0000259" key="13">
    <source>
        <dbReference type="PROSITE" id="PS51198"/>
    </source>
</evidence>
<comment type="subunit">
    <text evidence="11">Homodimer.</text>
</comment>